<accession>A0A4U1CIV9</accession>
<comment type="caution">
    <text evidence="1">The sequence shown here is derived from an EMBL/GenBank/DDBJ whole genome shotgun (WGS) entry which is preliminary data.</text>
</comment>
<sequence>MKFASKNKVGLSNLEVKGAKVNDEKIEKEVDMIRPIQGLPVILIYSVPQAYLKRSISVYEA</sequence>
<dbReference type="EMBL" id="SWBR01000004">
    <property type="protein sequence ID" value="TKC06474.1"/>
    <property type="molecule type" value="Genomic_DNA"/>
</dbReference>
<gene>
    <name evidence="1" type="ORF">FA048_14755</name>
</gene>
<dbReference type="Proteomes" id="UP000309488">
    <property type="component" value="Unassembled WGS sequence"/>
</dbReference>
<evidence type="ECO:0000313" key="1">
    <source>
        <dbReference type="EMBL" id="TKC06474.1"/>
    </source>
</evidence>
<keyword evidence="2" id="KW-1185">Reference proteome</keyword>
<name>A0A4U1CIV9_9SPHI</name>
<protein>
    <submittedName>
        <fullName evidence="1">Uncharacterized protein</fullName>
    </submittedName>
</protein>
<organism evidence="1 2">
    <name type="scientific">Pedobacter polaris</name>
    <dbReference type="NCBI Taxonomy" id="2571273"/>
    <lineage>
        <taxon>Bacteria</taxon>
        <taxon>Pseudomonadati</taxon>
        <taxon>Bacteroidota</taxon>
        <taxon>Sphingobacteriia</taxon>
        <taxon>Sphingobacteriales</taxon>
        <taxon>Sphingobacteriaceae</taxon>
        <taxon>Pedobacter</taxon>
    </lineage>
</organism>
<reference evidence="1 2" key="1">
    <citation type="submission" date="2019-04" db="EMBL/GenBank/DDBJ databases">
        <title>Pedobacter sp. RP-3-22 sp. nov., isolated from Arctic soil.</title>
        <authorList>
            <person name="Dahal R.H."/>
            <person name="Kim D.-U."/>
        </authorList>
    </citation>
    <scope>NUCLEOTIDE SEQUENCE [LARGE SCALE GENOMIC DNA]</scope>
    <source>
        <strain evidence="1 2">RP-3-22</strain>
    </source>
</reference>
<dbReference type="AlphaFoldDB" id="A0A4U1CIV9"/>
<dbReference type="RefSeq" id="WP_136842471.1">
    <property type="nucleotide sequence ID" value="NZ_SWBR01000004.1"/>
</dbReference>
<evidence type="ECO:0000313" key="2">
    <source>
        <dbReference type="Proteomes" id="UP000309488"/>
    </source>
</evidence>
<proteinExistence type="predicted"/>